<keyword evidence="1" id="KW-0472">Membrane</keyword>
<feature type="transmembrane region" description="Helical" evidence="1">
    <location>
        <begin position="12"/>
        <end position="29"/>
    </location>
</feature>
<keyword evidence="1" id="KW-1133">Transmembrane helix</keyword>
<name>A0A937XBR4_UNCW3</name>
<protein>
    <submittedName>
        <fullName evidence="2">Uncharacterized protein</fullName>
    </submittedName>
</protein>
<dbReference type="AlphaFoldDB" id="A0A937XBR4"/>
<feature type="transmembrane region" description="Helical" evidence="1">
    <location>
        <begin position="169"/>
        <end position="187"/>
    </location>
</feature>
<organism evidence="2 3">
    <name type="scientific">candidate division WOR-3 bacterium</name>
    <dbReference type="NCBI Taxonomy" id="2052148"/>
    <lineage>
        <taxon>Bacteria</taxon>
        <taxon>Bacteria division WOR-3</taxon>
    </lineage>
</organism>
<keyword evidence="1" id="KW-0812">Transmembrane</keyword>
<dbReference type="Proteomes" id="UP000779900">
    <property type="component" value="Unassembled WGS sequence"/>
</dbReference>
<evidence type="ECO:0000313" key="3">
    <source>
        <dbReference type="Proteomes" id="UP000779900"/>
    </source>
</evidence>
<comment type="caution">
    <text evidence="2">The sequence shown here is derived from an EMBL/GenBank/DDBJ whole genome shotgun (WGS) entry which is preliminary data.</text>
</comment>
<dbReference type="EMBL" id="VGIR01000001">
    <property type="protein sequence ID" value="MBM3330302.1"/>
    <property type="molecule type" value="Genomic_DNA"/>
</dbReference>
<evidence type="ECO:0000313" key="2">
    <source>
        <dbReference type="EMBL" id="MBM3330302.1"/>
    </source>
</evidence>
<proteinExistence type="predicted"/>
<evidence type="ECO:0000256" key="1">
    <source>
        <dbReference type="SAM" id="Phobius"/>
    </source>
</evidence>
<feature type="transmembrane region" description="Helical" evidence="1">
    <location>
        <begin position="249"/>
        <end position="268"/>
    </location>
</feature>
<reference evidence="2" key="1">
    <citation type="submission" date="2019-03" db="EMBL/GenBank/DDBJ databases">
        <title>Lake Tanganyika Metagenome-Assembled Genomes (MAGs).</title>
        <authorList>
            <person name="Tran P."/>
        </authorList>
    </citation>
    <scope>NUCLEOTIDE SEQUENCE</scope>
    <source>
        <strain evidence="2">K_DeepCast_150m_m2_040</strain>
    </source>
</reference>
<gene>
    <name evidence="2" type="ORF">FJY68_00445</name>
</gene>
<sequence length="274" mass="30113">MRFWQRLSSVDSRILYLLLALAVALPLVIKPKTSIRVSEPVRSAFEAVDRLAPGSVVMISIDFDPSSAPEVQPMLIGILRHAFKKDLRVIVTGQLALGLPLAEIALNQVAPEMDKVYGRDYVNIGYRPGGSAMMVGIGREIRDYFRTDYRGVPLDSFEFMRRVHNYKDIGLLVSLAHGAVADIWIQFVGGRYNQDIIVGCTGVNAPNLYQYLNAGQIEGIIGGLQGAAEYETLIEKPGSATLGMPAQSWGHGLIILLLIMGNVGFLLSRKKKDK</sequence>
<accession>A0A937XBR4</accession>